<dbReference type="InterPro" id="IPR043502">
    <property type="entry name" value="DNA/RNA_pol_sf"/>
</dbReference>
<dbReference type="OrthoDB" id="415822at2759"/>
<accession>A0A4C1XWM7</accession>
<dbReference type="PANTHER" id="PTHR19446">
    <property type="entry name" value="REVERSE TRANSCRIPTASES"/>
    <property type="match status" value="1"/>
</dbReference>
<gene>
    <name evidence="2" type="ORF">EVAR_51070_1</name>
</gene>
<dbReference type="Proteomes" id="UP000299102">
    <property type="component" value="Unassembled WGS sequence"/>
</dbReference>
<organism evidence="2 3">
    <name type="scientific">Eumeta variegata</name>
    <name type="common">Bagworm moth</name>
    <name type="synonym">Eumeta japonica</name>
    <dbReference type="NCBI Taxonomy" id="151549"/>
    <lineage>
        <taxon>Eukaryota</taxon>
        <taxon>Metazoa</taxon>
        <taxon>Ecdysozoa</taxon>
        <taxon>Arthropoda</taxon>
        <taxon>Hexapoda</taxon>
        <taxon>Insecta</taxon>
        <taxon>Pterygota</taxon>
        <taxon>Neoptera</taxon>
        <taxon>Endopterygota</taxon>
        <taxon>Lepidoptera</taxon>
        <taxon>Glossata</taxon>
        <taxon>Ditrysia</taxon>
        <taxon>Tineoidea</taxon>
        <taxon>Psychidae</taxon>
        <taxon>Oiketicinae</taxon>
        <taxon>Eumeta</taxon>
    </lineage>
</organism>
<comment type="caution">
    <text evidence="2">The sequence shown here is derived from an EMBL/GenBank/DDBJ whole genome shotgun (WGS) entry which is preliminary data.</text>
</comment>
<protein>
    <submittedName>
        <fullName evidence="2">Retrovirus-related Pol polyprotein from type-1 retrotransposable element R1</fullName>
    </submittedName>
</protein>
<dbReference type="InterPro" id="IPR000477">
    <property type="entry name" value="RT_dom"/>
</dbReference>
<dbReference type="AlphaFoldDB" id="A0A4C1XWM7"/>
<dbReference type="EMBL" id="BGZK01000960">
    <property type="protein sequence ID" value="GBP66545.1"/>
    <property type="molecule type" value="Genomic_DNA"/>
</dbReference>
<reference evidence="2 3" key="1">
    <citation type="journal article" date="2019" name="Commun. Biol.">
        <title>The bagworm genome reveals a unique fibroin gene that provides high tensile strength.</title>
        <authorList>
            <person name="Kono N."/>
            <person name="Nakamura H."/>
            <person name="Ohtoshi R."/>
            <person name="Tomita M."/>
            <person name="Numata K."/>
            <person name="Arakawa K."/>
        </authorList>
    </citation>
    <scope>NUCLEOTIDE SEQUENCE [LARGE SCALE GENOMIC DNA]</scope>
</reference>
<proteinExistence type="predicted"/>
<dbReference type="SUPFAM" id="SSF56672">
    <property type="entry name" value="DNA/RNA polymerases"/>
    <property type="match status" value="1"/>
</dbReference>
<dbReference type="InterPro" id="IPR036691">
    <property type="entry name" value="Endo/exonu/phosph_ase_sf"/>
</dbReference>
<evidence type="ECO:0000259" key="1">
    <source>
        <dbReference type="PROSITE" id="PS50878"/>
    </source>
</evidence>
<dbReference type="GO" id="GO:0071897">
    <property type="term" value="P:DNA biosynthetic process"/>
    <property type="evidence" value="ECO:0007669"/>
    <property type="project" value="UniProtKB-ARBA"/>
</dbReference>
<sequence>MTALTYDNIVLLNSGDRPTYTKGDASSIVDLTFVSTSLAKGSISWVVLDIYTASDHHAILWETSKDRNLRGPIKQTNTIGWKVKSFDPEVLLTALDSDPIETKCAEDHTKALMMRVTQACDASMPRKRVMNSRPAVHWWNDHISNLRKECHRKRRISQRSYKRPNSAVLIAEYKKARHELNKAIKESKSRCWKELIHEVDKDVWGRPYKVVMTHLKKQQMPSPTCPQLLQKIVTALFPQQRSFDYQLEPGELDDIPPVTEEELLEACNRAGNNKAPGLDGIPNIALKTIIKAAPSLFLEAYNSCLKEGTFPRKWKQQRLVLLPKGKKPPEEPSSYRPLCMLDTAGKIFERIIHQRIDAVVDPLLADNQYGFRKGRSTLDAISLVVNTAKEAIAGTRWKGGAKKYCLVAALDIRNAFNSANWDCIMQALDEKNVPAYLRRLVVSYFTDRVLKYDTKNGPKEYDVTGGVPQGSVLGPLLWNIMYDGLLRLNLPRCVKLVAYADDVAAVIVAKHLDEIQHLFDITFKQINQWMDSVNLQLAKQKTEAVLITSRKKIETITLKVGDQEITSQPHIRYLGVKLDARLNFKQQVEHVCTKASAVRASLARLMPNVGGPKQSRRLLLSSVVTSVLTYGISIWADALETQDSWRKAGPIYRMSALRVASAFRTVSEEAVCVISGTLPLRVLAKERRNLYHRKTTTTLSAEELRIEERQKSIARWQRQWDAAEKGRWTHYLIPRIDVWLNRVTHDNSPECPSCPGVIENAKHVFFECPRFYPQRDQLENVLQQSIQPETIVEAMLSSKASWNAINTFATEVLIDLRSIERKRASDNN</sequence>
<dbReference type="Pfam" id="PF00078">
    <property type="entry name" value="RVT_1"/>
    <property type="match status" value="1"/>
</dbReference>
<dbReference type="SUPFAM" id="SSF56219">
    <property type="entry name" value="DNase I-like"/>
    <property type="match status" value="1"/>
</dbReference>
<dbReference type="CDD" id="cd01650">
    <property type="entry name" value="RT_nLTR_like"/>
    <property type="match status" value="1"/>
</dbReference>
<dbReference type="STRING" id="151549.A0A4C1XWM7"/>
<dbReference type="PROSITE" id="PS50878">
    <property type="entry name" value="RT_POL"/>
    <property type="match status" value="1"/>
</dbReference>
<evidence type="ECO:0000313" key="2">
    <source>
        <dbReference type="EMBL" id="GBP66545.1"/>
    </source>
</evidence>
<evidence type="ECO:0000313" key="3">
    <source>
        <dbReference type="Proteomes" id="UP000299102"/>
    </source>
</evidence>
<name>A0A4C1XWM7_EUMVA</name>
<keyword evidence="3" id="KW-1185">Reference proteome</keyword>
<dbReference type="Gene3D" id="3.60.10.10">
    <property type="entry name" value="Endonuclease/exonuclease/phosphatase"/>
    <property type="match status" value="1"/>
</dbReference>
<feature type="domain" description="Reverse transcriptase" evidence="1">
    <location>
        <begin position="303"/>
        <end position="578"/>
    </location>
</feature>